<dbReference type="InterPro" id="IPR003594">
    <property type="entry name" value="HATPase_dom"/>
</dbReference>
<keyword evidence="6" id="KW-0808">Transferase</keyword>
<accession>Q1N424</accession>
<dbReference type="PROSITE" id="PS50109">
    <property type="entry name" value="HIS_KIN"/>
    <property type="match status" value="1"/>
</dbReference>
<dbReference type="InterPro" id="IPR029016">
    <property type="entry name" value="GAF-like_dom_sf"/>
</dbReference>
<evidence type="ECO:0000256" key="1">
    <source>
        <dbReference type="ARBA" id="ARBA00000085"/>
    </source>
</evidence>
<comment type="caution">
    <text evidence="6">The sequence shown here is derived from an EMBL/GenBank/DDBJ whole genome shotgun (WGS) entry which is preliminary data.</text>
</comment>
<dbReference type="GO" id="GO:0000155">
    <property type="term" value="F:phosphorelay sensor kinase activity"/>
    <property type="evidence" value="ECO:0007669"/>
    <property type="project" value="InterPro"/>
</dbReference>
<dbReference type="InterPro" id="IPR036097">
    <property type="entry name" value="HisK_dim/P_sf"/>
</dbReference>
<dbReference type="Gene3D" id="1.10.287.130">
    <property type="match status" value="1"/>
</dbReference>
<evidence type="ECO:0000256" key="4">
    <source>
        <dbReference type="SAM" id="Coils"/>
    </source>
</evidence>
<comment type="catalytic activity">
    <reaction evidence="1">
        <text>ATP + protein L-histidine = ADP + protein N-phospho-L-histidine.</text>
        <dbReference type="EC" id="2.7.13.3"/>
    </reaction>
</comment>
<dbReference type="HOGENOM" id="CLU_000445_133_5_6"/>
<dbReference type="SUPFAM" id="SSF55781">
    <property type="entry name" value="GAF domain-like"/>
    <property type="match status" value="1"/>
</dbReference>
<keyword evidence="4" id="KW-0175">Coiled coil</keyword>
<dbReference type="InterPro" id="IPR004358">
    <property type="entry name" value="Sig_transdc_His_kin-like_C"/>
</dbReference>
<organism evidence="6 7">
    <name type="scientific">Bermanella marisrubri</name>
    <dbReference type="NCBI Taxonomy" id="207949"/>
    <lineage>
        <taxon>Bacteria</taxon>
        <taxon>Pseudomonadati</taxon>
        <taxon>Pseudomonadota</taxon>
        <taxon>Gammaproteobacteria</taxon>
        <taxon>Oceanospirillales</taxon>
        <taxon>Oceanospirillaceae</taxon>
        <taxon>Bermanella</taxon>
    </lineage>
</organism>
<dbReference type="Pfam" id="PF01590">
    <property type="entry name" value="GAF"/>
    <property type="match status" value="1"/>
</dbReference>
<keyword evidence="7" id="KW-1185">Reference proteome</keyword>
<dbReference type="PANTHER" id="PTHR43065">
    <property type="entry name" value="SENSOR HISTIDINE KINASE"/>
    <property type="match status" value="1"/>
</dbReference>
<protein>
    <recommendedName>
        <fullName evidence="2">histidine kinase</fullName>
        <ecNumber evidence="2">2.7.13.3</ecNumber>
    </recommendedName>
</protein>
<evidence type="ECO:0000256" key="3">
    <source>
        <dbReference type="ARBA" id="ARBA00022553"/>
    </source>
</evidence>
<keyword evidence="3" id="KW-0597">Phosphoprotein</keyword>
<dbReference type="SMART" id="SM00065">
    <property type="entry name" value="GAF"/>
    <property type="match status" value="1"/>
</dbReference>
<dbReference type="InterPro" id="IPR005467">
    <property type="entry name" value="His_kinase_dom"/>
</dbReference>
<dbReference type="InterPro" id="IPR003661">
    <property type="entry name" value="HisK_dim/P_dom"/>
</dbReference>
<gene>
    <name evidence="6" type="ORF">RED65_15132</name>
</gene>
<dbReference type="STRING" id="207949.RED65_15132"/>
<evidence type="ECO:0000256" key="2">
    <source>
        <dbReference type="ARBA" id="ARBA00012438"/>
    </source>
</evidence>
<dbReference type="SMART" id="SM00387">
    <property type="entry name" value="HATPase_c"/>
    <property type="match status" value="1"/>
</dbReference>
<dbReference type="CDD" id="cd00082">
    <property type="entry name" value="HisKA"/>
    <property type="match status" value="1"/>
</dbReference>
<dbReference type="RefSeq" id="WP_007018112.1">
    <property type="nucleotide sequence ID" value="NZ_CH724115.1"/>
</dbReference>
<dbReference type="Gene3D" id="3.30.565.10">
    <property type="entry name" value="Histidine kinase-like ATPase, C-terminal domain"/>
    <property type="match status" value="1"/>
</dbReference>
<keyword evidence="6" id="KW-0418">Kinase</keyword>
<sequence length="455" mass="50239">MSQFHESILNRLSKSPVIDEGDLDAAARLILEAAMEGLGINRSGIWLYDSDVQDHIRCHLLMDSDMAAPQESLVLAREDFPSYFKALDEDRVIAANDAVNAPETKEFAKGYLDLLGISSMLDTPIRHNGVTVGIICNEHRGKPRQWRPDEIIFSGVLSDLFGRVLNARQRLDYEQQLKSINQNLEEKVAERTRFLDEALAQQKQLQQQLVESEKLAALGGMVSGVAHEVNTPLGVALTATTHLNDQLKKLQQDFSAGAITKTQLQSFIESATEAVDLSHSNLNKAATLISNFKRTSADQNHFEKERIHVSDYVRQVVSTLTPLTKQIPAEVIVIGGDFIVNTYPGAIAQVITNFVSNACIHAFVDGYQDQAKIQIDIQQSKSGDVTVSVKDNGIGMDEATCQKIFNPFFTTRRGEGGTGLGLSIIHTLLTQNLNGSIDVESELGKGTQFKIFFRQ</sequence>
<feature type="coiled-coil region" evidence="4">
    <location>
        <begin position="170"/>
        <end position="215"/>
    </location>
</feature>
<reference evidence="6 7" key="1">
    <citation type="submission" date="2006-03" db="EMBL/GenBank/DDBJ databases">
        <authorList>
            <person name="Pinhassi J."/>
            <person name="Pedros-Alio C."/>
            <person name="Ferriera S."/>
            <person name="Johnson J."/>
            <person name="Kravitz S."/>
            <person name="Halpern A."/>
            <person name="Remington K."/>
            <person name="Beeson K."/>
            <person name="Tran B."/>
            <person name="Rogers Y.-H."/>
            <person name="Friedman R."/>
            <person name="Venter J.C."/>
        </authorList>
    </citation>
    <scope>NUCLEOTIDE SEQUENCE [LARGE SCALE GENOMIC DNA]</scope>
    <source>
        <strain evidence="6 7">RED65</strain>
    </source>
</reference>
<evidence type="ECO:0000313" key="6">
    <source>
        <dbReference type="EMBL" id="EAT13041.1"/>
    </source>
</evidence>
<evidence type="ECO:0000313" key="7">
    <source>
        <dbReference type="Proteomes" id="UP000004263"/>
    </source>
</evidence>
<dbReference type="SUPFAM" id="SSF55874">
    <property type="entry name" value="ATPase domain of HSP90 chaperone/DNA topoisomerase II/histidine kinase"/>
    <property type="match status" value="1"/>
</dbReference>
<name>Q1N424_9GAMM</name>
<evidence type="ECO:0000259" key="5">
    <source>
        <dbReference type="PROSITE" id="PS50109"/>
    </source>
</evidence>
<dbReference type="SUPFAM" id="SSF47384">
    <property type="entry name" value="Homodimeric domain of signal transducing histidine kinase"/>
    <property type="match status" value="1"/>
</dbReference>
<dbReference type="EMBL" id="AAQH01000003">
    <property type="protein sequence ID" value="EAT13041.1"/>
    <property type="molecule type" value="Genomic_DNA"/>
</dbReference>
<dbReference type="Proteomes" id="UP000004263">
    <property type="component" value="Unassembled WGS sequence"/>
</dbReference>
<dbReference type="InterPro" id="IPR003018">
    <property type="entry name" value="GAF"/>
</dbReference>
<dbReference type="PRINTS" id="PR00344">
    <property type="entry name" value="BCTRLSENSOR"/>
</dbReference>
<feature type="domain" description="Histidine kinase" evidence="5">
    <location>
        <begin position="224"/>
        <end position="455"/>
    </location>
</feature>
<proteinExistence type="predicted"/>
<dbReference type="AlphaFoldDB" id="Q1N424"/>
<dbReference type="OrthoDB" id="1931120at2"/>
<dbReference type="Gene3D" id="3.30.450.40">
    <property type="match status" value="1"/>
</dbReference>
<dbReference type="EC" id="2.7.13.3" evidence="2"/>
<dbReference type="InterPro" id="IPR036890">
    <property type="entry name" value="HATPase_C_sf"/>
</dbReference>
<dbReference type="Pfam" id="PF02518">
    <property type="entry name" value="HATPase_c"/>
    <property type="match status" value="1"/>
</dbReference>